<accession>A0A649VQN5</accession>
<evidence type="ECO:0000313" key="2">
    <source>
        <dbReference type="Proteomes" id="UP000427921"/>
    </source>
</evidence>
<proteinExistence type="predicted"/>
<dbReference type="EMBL" id="MN586038">
    <property type="protein sequence ID" value="QGJ94766.1"/>
    <property type="molecule type" value="Genomic_DNA"/>
</dbReference>
<organism evidence="1 2">
    <name type="scientific">Mycobacterium phage WalterMcMickey</name>
    <dbReference type="NCBI Taxonomy" id="2656614"/>
    <lineage>
        <taxon>Viruses</taxon>
        <taxon>Duplodnaviria</taxon>
        <taxon>Heunggongvirae</taxon>
        <taxon>Uroviricota</taxon>
        <taxon>Caudoviricetes</taxon>
        <taxon>Fromanvirus</taxon>
        <taxon>Fromanvirus twister</taxon>
    </lineage>
</organism>
<name>A0A649VQN5_9CAUD</name>
<sequence length="33" mass="3758">MSYLCRVCLTLGDERSFSEHDDLCDNCDTEGTE</sequence>
<evidence type="ECO:0000313" key="1">
    <source>
        <dbReference type="EMBL" id="QGJ94766.1"/>
    </source>
</evidence>
<protein>
    <submittedName>
        <fullName evidence="1">Uncharacterized protein</fullName>
    </submittedName>
</protein>
<dbReference type="Proteomes" id="UP000427921">
    <property type="component" value="Segment"/>
</dbReference>
<gene>
    <name evidence="1" type="primary">80</name>
    <name evidence="1" type="ORF">SEA_WALTERMCMICKEY_80</name>
</gene>
<reference evidence="1 2" key="1">
    <citation type="submission" date="2019-10" db="EMBL/GenBank/DDBJ databases">
        <authorList>
            <person name="Abad O.A."/>
            <person name="Garlena R.A."/>
            <person name="Russell D.A."/>
            <person name="Pope W.H."/>
            <person name="Jacobs-Sera D."/>
            <person name="Hatfull G.F."/>
        </authorList>
    </citation>
    <scope>NUCLEOTIDE SEQUENCE [LARGE SCALE GENOMIC DNA]</scope>
</reference>